<dbReference type="Proteomes" id="UP000036681">
    <property type="component" value="Unplaced"/>
</dbReference>
<dbReference type="WBParaSite" id="ALUE_0001833101-mRNA-1">
    <property type="protein sequence ID" value="ALUE_0001833101-mRNA-1"/>
    <property type="gene ID" value="ALUE_0001833101"/>
</dbReference>
<sequence length="110" mass="12477">MKCIVECARTCYSGTNNNYKEKVCDTGATGKTTFLHLYCGHVRMLKLAALPDLRYVDSAVEPAHVLVVRQTTVIFKRSGIIDEVHIRNEIIWLAVYCHSNQTHRLEVADL</sequence>
<evidence type="ECO:0000313" key="2">
    <source>
        <dbReference type="WBParaSite" id="ALUE_0001833101-mRNA-1"/>
    </source>
</evidence>
<name>A0A0M3IIG3_ASCLU</name>
<proteinExistence type="predicted"/>
<protein>
    <submittedName>
        <fullName evidence="2">Uncharacterized protein</fullName>
    </submittedName>
</protein>
<organism evidence="1 2">
    <name type="scientific">Ascaris lumbricoides</name>
    <name type="common">Giant roundworm</name>
    <dbReference type="NCBI Taxonomy" id="6252"/>
    <lineage>
        <taxon>Eukaryota</taxon>
        <taxon>Metazoa</taxon>
        <taxon>Ecdysozoa</taxon>
        <taxon>Nematoda</taxon>
        <taxon>Chromadorea</taxon>
        <taxon>Rhabditida</taxon>
        <taxon>Spirurina</taxon>
        <taxon>Ascaridomorpha</taxon>
        <taxon>Ascaridoidea</taxon>
        <taxon>Ascarididae</taxon>
        <taxon>Ascaris</taxon>
    </lineage>
</organism>
<keyword evidence="1" id="KW-1185">Reference proteome</keyword>
<reference evidence="2" key="1">
    <citation type="submission" date="2017-02" db="UniProtKB">
        <authorList>
            <consortium name="WormBaseParasite"/>
        </authorList>
    </citation>
    <scope>IDENTIFICATION</scope>
</reference>
<accession>A0A0M3IIG3</accession>
<dbReference type="AlphaFoldDB" id="A0A0M3IIG3"/>
<evidence type="ECO:0000313" key="1">
    <source>
        <dbReference type="Proteomes" id="UP000036681"/>
    </source>
</evidence>